<keyword evidence="2" id="KW-0808">Transferase</keyword>
<dbReference type="SUPFAM" id="SSF53335">
    <property type="entry name" value="S-adenosyl-L-methionine-dependent methyltransferases"/>
    <property type="match status" value="1"/>
</dbReference>
<dbReference type="EMBL" id="NIDE01000001">
    <property type="protein sequence ID" value="OWK46887.1"/>
    <property type="molecule type" value="Genomic_DNA"/>
</dbReference>
<proteinExistence type="predicted"/>
<keyword evidence="1" id="KW-0489">Methyltransferase</keyword>
<evidence type="ECO:0000256" key="3">
    <source>
        <dbReference type="ARBA" id="ARBA00022691"/>
    </source>
</evidence>
<name>A0A225EF66_9BACT</name>
<comment type="caution">
    <text evidence="4">The sequence shown here is derived from an EMBL/GenBank/DDBJ whole genome shotgun (WGS) entry which is preliminary data.</text>
</comment>
<dbReference type="AlphaFoldDB" id="A0A225EF66"/>
<dbReference type="GO" id="GO:0008168">
    <property type="term" value="F:methyltransferase activity"/>
    <property type="evidence" value="ECO:0007669"/>
    <property type="project" value="UniProtKB-KW"/>
</dbReference>
<protein>
    <recommendedName>
        <fullName evidence="6">Methyltransferase type 11</fullName>
    </recommendedName>
</protein>
<keyword evidence="3" id="KW-0949">S-adenosyl-L-methionine</keyword>
<dbReference type="CDD" id="cd02440">
    <property type="entry name" value="AdoMet_MTases"/>
    <property type="match status" value="1"/>
</dbReference>
<dbReference type="InterPro" id="IPR029063">
    <property type="entry name" value="SAM-dependent_MTases_sf"/>
</dbReference>
<dbReference type="Proteomes" id="UP000214646">
    <property type="component" value="Unassembled WGS sequence"/>
</dbReference>
<dbReference type="PANTHER" id="PTHR43464:SF19">
    <property type="entry name" value="UBIQUINONE BIOSYNTHESIS O-METHYLTRANSFERASE, MITOCHONDRIAL"/>
    <property type="match status" value="1"/>
</dbReference>
<evidence type="ECO:0000313" key="5">
    <source>
        <dbReference type="Proteomes" id="UP000214646"/>
    </source>
</evidence>
<dbReference type="Pfam" id="PF13489">
    <property type="entry name" value="Methyltransf_23"/>
    <property type="match status" value="1"/>
</dbReference>
<evidence type="ECO:0000256" key="2">
    <source>
        <dbReference type="ARBA" id="ARBA00022679"/>
    </source>
</evidence>
<accession>A0A225EF66</accession>
<evidence type="ECO:0000313" key="4">
    <source>
        <dbReference type="EMBL" id="OWK46887.1"/>
    </source>
</evidence>
<organism evidence="4 5">
    <name type="scientific">Fimbriiglobus ruber</name>
    <dbReference type="NCBI Taxonomy" id="1908690"/>
    <lineage>
        <taxon>Bacteria</taxon>
        <taxon>Pseudomonadati</taxon>
        <taxon>Planctomycetota</taxon>
        <taxon>Planctomycetia</taxon>
        <taxon>Gemmatales</taxon>
        <taxon>Gemmataceae</taxon>
        <taxon>Fimbriiglobus</taxon>
    </lineage>
</organism>
<evidence type="ECO:0000256" key="1">
    <source>
        <dbReference type="ARBA" id="ARBA00022603"/>
    </source>
</evidence>
<dbReference type="OrthoDB" id="2577067at2"/>
<gene>
    <name evidence="4" type="ORF">FRUB_00586</name>
</gene>
<dbReference type="RefSeq" id="WP_088252056.1">
    <property type="nucleotide sequence ID" value="NZ_NIDE01000001.1"/>
</dbReference>
<dbReference type="Gene3D" id="3.40.50.150">
    <property type="entry name" value="Vaccinia Virus protein VP39"/>
    <property type="match status" value="1"/>
</dbReference>
<reference evidence="5" key="1">
    <citation type="submission" date="2017-06" db="EMBL/GenBank/DDBJ databases">
        <title>Genome analysis of Fimbriiglobus ruber SP5, the first member of the order Planctomycetales with confirmed chitinolytic capability.</title>
        <authorList>
            <person name="Ravin N.V."/>
            <person name="Rakitin A.L."/>
            <person name="Ivanova A.A."/>
            <person name="Beletsky A.V."/>
            <person name="Kulichevskaya I.S."/>
            <person name="Mardanov A.V."/>
            <person name="Dedysh S.N."/>
        </authorList>
    </citation>
    <scope>NUCLEOTIDE SEQUENCE [LARGE SCALE GENOMIC DNA]</scope>
    <source>
        <strain evidence="5">SP5</strain>
    </source>
</reference>
<dbReference type="GO" id="GO:0032259">
    <property type="term" value="P:methylation"/>
    <property type="evidence" value="ECO:0007669"/>
    <property type="project" value="UniProtKB-KW"/>
</dbReference>
<dbReference type="PANTHER" id="PTHR43464">
    <property type="entry name" value="METHYLTRANSFERASE"/>
    <property type="match status" value="1"/>
</dbReference>
<keyword evidence="5" id="KW-1185">Reference proteome</keyword>
<sequence length="183" mass="20376">MPLLSDIARRKKIAFFFRDVPKDARVLEIGSGSGWVGEYLKSNGWTNYVGLDIVPPADVVGDVREWRSLGLEGGSFDAIVAFEVVEHVDCFQACHDLLKTGGRMLITTPVPHRDWVMKVLERMGLNQKRTSPHDHLVYLEKVPQFTEKQVKVVAGLSQWGVFVKSAGQTGPEARVHSEHPVAS</sequence>
<evidence type="ECO:0008006" key="6">
    <source>
        <dbReference type="Google" id="ProtNLM"/>
    </source>
</evidence>